<dbReference type="PIRSF" id="PIRSF036852">
    <property type="entry name" value="Ribonuclease_H1_euk"/>
    <property type="match status" value="1"/>
</dbReference>
<dbReference type="CDD" id="cd09280">
    <property type="entry name" value="RNase_HI_eukaryote_like"/>
    <property type="match status" value="1"/>
</dbReference>
<protein>
    <recommendedName>
        <fullName evidence="4 10">ribonuclease H</fullName>
        <ecNumber evidence="4 10">3.1.26.4</ecNumber>
    </recommendedName>
</protein>
<comment type="cofactor">
    <cofactor evidence="2 10">
        <name>Mg(2+)</name>
        <dbReference type="ChEBI" id="CHEBI:18420"/>
    </cofactor>
</comment>
<dbReference type="GO" id="GO:0000287">
    <property type="term" value="F:magnesium ion binding"/>
    <property type="evidence" value="ECO:0007669"/>
    <property type="project" value="UniProtKB-UniRule"/>
</dbReference>
<evidence type="ECO:0000256" key="2">
    <source>
        <dbReference type="ARBA" id="ARBA00001946"/>
    </source>
</evidence>
<feature type="domain" description="RNase H type-1" evidence="11">
    <location>
        <begin position="137"/>
        <end position="296"/>
    </location>
</feature>
<dbReference type="SUPFAM" id="SSF55658">
    <property type="entry name" value="L9 N-domain-like"/>
    <property type="match status" value="1"/>
</dbReference>
<keyword evidence="7 10" id="KW-0255">Endonuclease</keyword>
<dbReference type="FunFam" id="3.40.970.10:FF:000001">
    <property type="entry name" value="Ribonuclease H1"/>
    <property type="match status" value="1"/>
</dbReference>
<comment type="function">
    <text evidence="10">Endonuclease that specifically degrades the RNA of RNA-DNA hybrids.</text>
</comment>
<evidence type="ECO:0000256" key="1">
    <source>
        <dbReference type="ARBA" id="ARBA00000077"/>
    </source>
</evidence>
<evidence type="ECO:0000256" key="3">
    <source>
        <dbReference type="ARBA" id="ARBA00005300"/>
    </source>
</evidence>
<evidence type="ECO:0000256" key="6">
    <source>
        <dbReference type="ARBA" id="ARBA00022723"/>
    </source>
</evidence>
<dbReference type="Pfam" id="PF01693">
    <property type="entry name" value="Cauli_VI"/>
    <property type="match status" value="1"/>
</dbReference>
<dbReference type="InterPro" id="IPR012337">
    <property type="entry name" value="RNaseH-like_sf"/>
</dbReference>
<keyword evidence="8 10" id="KW-0378">Hydrolase</keyword>
<evidence type="ECO:0000259" key="11">
    <source>
        <dbReference type="PROSITE" id="PS50879"/>
    </source>
</evidence>
<dbReference type="GO" id="GO:0003676">
    <property type="term" value="F:nucleic acid binding"/>
    <property type="evidence" value="ECO:0007669"/>
    <property type="project" value="UniProtKB-UniRule"/>
</dbReference>
<dbReference type="PROSITE" id="PS50879">
    <property type="entry name" value="RNASE_H_1"/>
    <property type="match status" value="1"/>
</dbReference>
<organism evidence="12 13">
    <name type="scientific">Bodo saltans</name>
    <name type="common">Flagellated protozoan</name>
    <dbReference type="NCBI Taxonomy" id="75058"/>
    <lineage>
        <taxon>Eukaryota</taxon>
        <taxon>Discoba</taxon>
        <taxon>Euglenozoa</taxon>
        <taxon>Kinetoplastea</taxon>
        <taxon>Metakinetoplastina</taxon>
        <taxon>Eubodonida</taxon>
        <taxon>Bodonidae</taxon>
        <taxon>Bodo</taxon>
    </lineage>
</organism>
<dbReference type="OMA" id="ELWYGLY"/>
<dbReference type="InterPro" id="IPR011320">
    <property type="entry name" value="RNase_H1_N"/>
</dbReference>
<dbReference type="InterPro" id="IPR037056">
    <property type="entry name" value="RNase_H1_N_sf"/>
</dbReference>
<dbReference type="SUPFAM" id="SSF53098">
    <property type="entry name" value="Ribonuclease H-like"/>
    <property type="match status" value="1"/>
</dbReference>
<dbReference type="EC" id="3.1.26.4" evidence="4 10"/>
<dbReference type="EMBL" id="CYKH01000766">
    <property type="protein sequence ID" value="CUG35397.1"/>
    <property type="molecule type" value="Genomic_DNA"/>
</dbReference>
<dbReference type="OrthoDB" id="407198at2759"/>
<dbReference type="Pfam" id="PF00075">
    <property type="entry name" value="RNase_H"/>
    <property type="match status" value="1"/>
</dbReference>
<evidence type="ECO:0000256" key="9">
    <source>
        <dbReference type="ARBA" id="ARBA00022842"/>
    </source>
</evidence>
<name>A0A0S4IX23_BODSA</name>
<keyword evidence="13" id="KW-1185">Reference proteome</keyword>
<dbReference type="GO" id="GO:0004523">
    <property type="term" value="F:RNA-DNA hybrid ribonuclease activity"/>
    <property type="evidence" value="ECO:0007669"/>
    <property type="project" value="UniProtKB-UniRule"/>
</dbReference>
<dbReference type="PANTHER" id="PTHR10642:SF26">
    <property type="entry name" value="RIBONUCLEASE H1"/>
    <property type="match status" value="1"/>
</dbReference>
<dbReference type="GO" id="GO:0043137">
    <property type="term" value="P:DNA replication, removal of RNA primer"/>
    <property type="evidence" value="ECO:0007669"/>
    <property type="project" value="TreeGrafter"/>
</dbReference>
<evidence type="ECO:0000313" key="13">
    <source>
        <dbReference type="Proteomes" id="UP000051952"/>
    </source>
</evidence>
<dbReference type="InterPro" id="IPR009027">
    <property type="entry name" value="Ribosomal_bL9/RNase_H1_N"/>
</dbReference>
<evidence type="ECO:0000256" key="10">
    <source>
        <dbReference type="PIRNR" id="PIRNR036852"/>
    </source>
</evidence>
<keyword evidence="9 10" id="KW-0460">Magnesium</keyword>
<dbReference type="Gene3D" id="3.40.970.10">
    <property type="entry name" value="Ribonuclease H1, N-terminal domain"/>
    <property type="match status" value="1"/>
</dbReference>
<dbReference type="Gene3D" id="3.30.420.10">
    <property type="entry name" value="Ribonuclease H-like superfamily/Ribonuclease H"/>
    <property type="match status" value="1"/>
</dbReference>
<dbReference type="VEuPathDB" id="TriTrypDB:BSAL_78125"/>
<dbReference type="InterPro" id="IPR002156">
    <property type="entry name" value="RNaseH_domain"/>
</dbReference>
<evidence type="ECO:0000256" key="4">
    <source>
        <dbReference type="ARBA" id="ARBA00012180"/>
    </source>
</evidence>
<dbReference type="Proteomes" id="UP000051952">
    <property type="component" value="Unassembled WGS sequence"/>
</dbReference>
<keyword evidence="6 10" id="KW-0479">Metal-binding</keyword>
<evidence type="ECO:0000256" key="5">
    <source>
        <dbReference type="ARBA" id="ARBA00022722"/>
    </source>
</evidence>
<comment type="similarity">
    <text evidence="3 10">Belongs to the RNase H family.</text>
</comment>
<dbReference type="InterPro" id="IPR036397">
    <property type="entry name" value="RNaseH_sf"/>
</dbReference>
<dbReference type="PANTHER" id="PTHR10642">
    <property type="entry name" value="RIBONUCLEASE H1"/>
    <property type="match status" value="1"/>
</dbReference>
<reference evidence="13" key="1">
    <citation type="submission" date="2015-09" db="EMBL/GenBank/DDBJ databases">
        <authorList>
            <consortium name="Pathogen Informatics"/>
        </authorList>
    </citation>
    <scope>NUCLEOTIDE SEQUENCE [LARGE SCALE GENOMIC DNA]</scope>
    <source>
        <strain evidence="13">Lake Konstanz</strain>
    </source>
</reference>
<evidence type="ECO:0000256" key="7">
    <source>
        <dbReference type="ARBA" id="ARBA00022759"/>
    </source>
</evidence>
<evidence type="ECO:0000256" key="8">
    <source>
        <dbReference type="ARBA" id="ARBA00022801"/>
    </source>
</evidence>
<dbReference type="AlphaFoldDB" id="A0A0S4IX23"/>
<sequence length="304" mass="33222">MARGGGPKYYAVANGRQTGVFGTWDECKSQVDGYARAAFKSFSTKAEADAFVSSRAALPRNDVPENRESRAQKPAASHNYVRAQPVHYTPVVERRAPQPVADYYPSSTYVAPQRSSRAPAAALAQTTRAPTPVTSRGGNVTNVYVDGSCLANGQGAHARGGYGGFYGNNDPRNFSEPLRPDERQTNNRGELKAAIHAIRQATESSSTNPLHIHTDSRYVIDGITKWIDGWRKKDYDKVENSDLWKELDATHQRQCAQYARISGGQPSDAVKFHHVKGHSGVYGNEQADKLAVQGSMAAAKLNKR</sequence>
<keyword evidence="5 10" id="KW-0540">Nuclease</keyword>
<dbReference type="InterPro" id="IPR050092">
    <property type="entry name" value="RNase_H"/>
</dbReference>
<proteinExistence type="inferred from homology"/>
<evidence type="ECO:0000313" key="12">
    <source>
        <dbReference type="EMBL" id="CUG35397.1"/>
    </source>
</evidence>
<accession>A0A0S4IX23</accession>
<gene>
    <name evidence="12" type="ORF">BSAL_78125</name>
</gene>
<dbReference type="InterPro" id="IPR017067">
    <property type="entry name" value="RNase_H1_euk"/>
</dbReference>
<comment type="catalytic activity">
    <reaction evidence="1 10">
        <text>Endonucleolytic cleavage to 5'-phosphomonoester.</text>
        <dbReference type="EC" id="3.1.26.4"/>
    </reaction>
</comment>